<dbReference type="HOGENOM" id="CLU_330747_0_0_1"/>
<dbReference type="eggNOG" id="ENOG502R49S">
    <property type="taxonomic scope" value="Eukaryota"/>
</dbReference>
<dbReference type="InterPro" id="IPR036047">
    <property type="entry name" value="F-box-like_dom_sf"/>
</dbReference>
<dbReference type="EnsemblPlants" id="LPERR01G03370.1">
    <property type="protein sequence ID" value="LPERR01G03370.1"/>
    <property type="gene ID" value="LPERR01G03370"/>
</dbReference>
<protein>
    <recommendedName>
        <fullName evidence="2">F-box domain-containing protein</fullName>
    </recommendedName>
</protein>
<feature type="compositionally biased region" description="Basic and acidic residues" evidence="1">
    <location>
        <begin position="14"/>
        <end position="24"/>
    </location>
</feature>
<reference evidence="3" key="3">
    <citation type="submission" date="2015-04" db="UniProtKB">
        <authorList>
            <consortium name="EnsemblPlants"/>
        </authorList>
    </citation>
    <scope>IDENTIFICATION</scope>
</reference>
<dbReference type="AlphaFoldDB" id="A0A0D9UWY8"/>
<feature type="compositionally biased region" description="Polar residues" evidence="1">
    <location>
        <begin position="954"/>
        <end position="974"/>
    </location>
</feature>
<accession>A0A0D9UWY8</accession>
<evidence type="ECO:0000313" key="4">
    <source>
        <dbReference type="Proteomes" id="UP000032180"/>
    </source>
</evidence>
<feature type="domain" description="F-box" evidence="2">
    <location>
        <begin position="35"/>
        <end position="75"/>
    </location>
</feature>
<reference evidence="3 4" key="1">
    <citation type="submission" date="2012-08" db="EMBL/GenBank/DDBJ databases">
        <title>Oryza genome evolution.</title>
        <authorList>
            <person name="Wing R.A."/>
        </authorList>
    </citation>
    <scope>NUCLEOTIDE SEQUENCE</scope>
</reference>
<dbReference type="SMART" id="SM00256">
    <property type="entry name" value="FBOX"/>
    <property type="match status" value="2"/>
</dbReference>
<proteinExistence type="predicted"/>
<feature type="region of interest" description="Disordered" evidence="1">
    <location>
        <begin position="1"/>
        <end position="24"/>
    </location>
</feature>
<dbReference type="Gramene" id="LPERR01G03370.1">
    <property type="protein sequence ID" value="LPERR01G03370.1"/>
    <property type="gene ID" value="LPERR01G03370"/>
</dbReference>
<dbReference type="InterPro" id="IPR055312">
    <property type="entry name" value="FBL15-like"/>
</dbReference>
<dbReference type="Pfam" id="PF12937">
    <property type="entry name" value="F-box-like"/>
    <property type="match status" value="2"/>
</dbReference>
<evidence type="ECO:0000313" key="3">
    <source>
        <dbReference type="EnsemblPlants" id="LPERR01G03370.1"/>
    </source>
</evidence>
<dbReference type="PANTHER" id="PTHR34709:SF28">
    <property type="entry name" value="OS08G0272601 PROTEIN"/>
    <property type="match status" value="1"/>
</dbReference>
<dbReference type="PANTHER" id="PTHR34709">
    <property type="entry name" value="OS10G0396666 PROTEIN"/>
    <property type="match status" value="1"/>
</dbReference>
<keyword evidence="4" id="KW-1185">Reference proteome</keyword>
<dbReference type="InterPro" id="IPR001810">
    <property type="entry name" value="F-box_dom"/>
</dbReference>
<reference evidence="4" key="2">
    <citation type="submission" date="2013-12" db="EMBL/GenBank/DDBJ databases">
        <authorList>
            <person name="Yu Y."/>
            <person name="Lee S."/>
            <person name="de Baynast K."/>
            <person name="Wissotski M."/>
            <person name="Liu L."/>
            <person name="Talag J."/>
            <person name="Goicoechea J."/>
            <person name="Angelova A."/>
            <person name="Jetty R."/>
            <person name="Kudrna D."/>
            <person name="Golser W."/>
            <person name="Rivera L."/>
            <person name="Zhang J."/>
            <person name="Wing R."/>
        </authorList>
    </citation>
    <scope>NUCLEOTIDE SEQUENCE</scope>
</reference>
<organism evidence="3 4">
    <name type="scientific">Leersia perrieri</name>
    <dbReference type="NCBI Taxonomy" id="77586"/>
    <lineage>
        <taxon>Eukaryota</taxon>
        <taxon>Viridiplantae</taxon>
        <taxon>Streptophyta</taxon>
        <taxon>Embryophyta</taxon>
        <taxon>Tracheophyta</taxon>
        <taxon>Spermatophyta</taxon>
        <taxon>Magnoliopsida</taxon>
        <taxon>Liliopsida</taxon>
        <taxon>Poales</taxon>
        <taxon>Poaceae</taxon>
        <taxon>BOP clade</taxon>
        <taxon>Oryzoideae</taxon>
        <taxon>Oryzeae</taxon>
        <taxon>Oryzinae</taxon>
        <taxon>Leersia</taxon>
    </lineage>
</organism>
<feature type="domain" description="F-box" evidence="2">
    <location>
        <begin position="436"/>
        <end position="477"/>
    </location>
</feature>
<feature type="region of interest" description="Disordered" evidence="1">
    <location>
        <begin position="954"/>
        <end position="1016"/>
    </location>
</feature>
<evidence type="ECO:0000256" key="1">
    <source>
        <dbReference type="SAM" id="MobiDB-lite"/>
    </source>
</evidence>
<evidence type="ECO:0000259" key="2">
    <source>
        <dbReference type="SMART" id="SM00256"/>
    </source>
</evidence>
<dbReference type="Gene3D" id="1.20.1280.50">
    <property type="match status" value="2"/>
</dbReference>
<dbReference type="SUPFAM" id="SSF52047">
    <property type="entry name" value="RNI-like"/>
    <property type="match status" value="1"/>
</dbReference>
<name>A0A0D9UWY8_9ORYZ</name>
<sequence length="1016" mass="116081">MERDARARQHRRRQEYSSSDHRIGGNDDDDLISHLNDDVLLHILRSLPTLTDVVRACAVSRRWRHLEACVPVLRFACLNRHDFEWPDELDRFVAGVNNVLARRASASQSQHVPVEELAITVKSSLVCRCTSVPSVHVDQVNAWIRHGMQHVSKSFALKLVNLPLSSATLETMVFSLSNACFRLSATATFDSLVDLSLEKVRLRLEEDGSRLLSQACCPRLRKLCLHRVNVDKVVDPLHIESNELLELSLDDITCGHTLLLEIKTPKLRVLHMSTMYIRRLAIYAPRLEEFTFFTWVTNVIDVEDMSCVQILKIALGSSLITNISRHKSSRPLRFLTLRLDISQKDSHRDTELASVKDIPHLHQVTSLTLQVSGSGSQEVFYYFASVACLLTRCKFLKYLELNITYFSTFTVVKKKQRRRHLSDHGSGNGDDLISHLDDDVLLHVFRFLPSLTDIVRASAVSRRWRHLGARVPSLIFTLRRSEIDRREKLDQFIVVINNTLAKHVGQFEDLTISLQSYGFRTAANKCDVPSVDVAQVGAWIRHGMQHVMKSFTLVLDPLLLKSGDNHSPHLLDNRNMVLDELPSSTRLETMVLSLSNACLRLPVAATFHSLTDLSLMNIRLEKDSTRHLNHLLSSACCPRLRKLCLKNLMVDRVVDRLLVESNELLELSFRAFGKYSMFLELKTPCLRVLDMAYVSLKRLSIAAPRLEEFTFSNTTVSSTTNFEDMPCARVVMIDLRPILEPGYGERLNQARFQVLQCCRFLQFLTLHLYIFEKNDHDFVEVDVMKYIPQLPHVTSLSLHVFEFNKVLYDIANVACLLTRCKFLKHFELNILSSIGYQESTYQNQMDHHIISLEYLQEIKIISDDMRDYEARLIKLLHASAPPLKKMRVALKPAITMSSQILGMHPKIICEEFLHSIALDKEGKWEFCNHDAKMQDFTSFEWTPIENNELSIRTESNQTSNKHQKSPHQPISQEGEQPAQLVAAGPGSGLDGTAQTDQLRTPRKSIDQTIVSDDMNR</sequence>
<dbReference type="SUPFAM" id="SSF81383">
    <property type="entry name" value="F-box domain"/>
    <property type="match status" value="2"/>
</dbReference>
<dbReference type="Proteomes" id="UP000032180">
    <property type="component" value="Chromosome 1"/>
</dbReference>